<dbReference type="EMBL" id="BAABUJ010000027">
    <property type="protein sequence ID" value="GAA5803311.1"/>
    <property type="molecule type" value="Genomic_DNA"/>
</dbReference>
<gene>
    <name evidence="1" type="ORF">HPULCUR_008790</name>
</gene>
<accession>A0ABP9Y8L4</accession>
<proteinExistence type="predicted"/>
<reference evidence="1 2" key="1">
    <citation type="submission" date="2024-04" db="EMBL/GenBank/DDBJ databases">
        <title>genome sequences of Mucor flavus KT1a and Helicostylum pulchrum KT1b strains isolation_sourced from the surface of a dry-aged beef.</title>
        <authorList>
            <person name="Toyotome T."/>
            <person name="Hosono M."/>
            <person name="Torimaru M."/>
            <person name="Fukuda K."/>
            <person name="Mikami N."/>
        </authorList>
    </citation>
    <scope>NUCLEOTIDE SEQUENCE [LARGE SCALE GENOMIC DNA]</scope>
    <source>
        <strain evidence="1 2">KT1b</strain>
    </source>
</reference>
<evidence type="ECO:0000313" key="1">
    <source>
        <dbReference type="EMBL" id="GAA5803311.1"/>
    </source>
</evidence>
<name>A0ABP9Y8L4_9FUNG</name>
<organism evidence="1 2">
    <name type="scientific">Helicostylum pulchrum</name>
    <dbReference type="NCBI Taxonomy" id="562976"/>
    <lineage>
        <taxon>Eukaryota</taxon>
        <taxon>Fungi</taxon>
        <taxon>Fungi incertae sedis</taxon>
        <taxon>Mucoromycota</taxon>
        <taxon>Mucoromycotina</taxon>
        <taxon>Mucoromycetes</taxon>
        <taxon>Mucorales</taxon>
        <taxon>Mucorineae</taxon>
        <taxon>Mucoraceae</taxon>
        <taxon>Helicostylum</taxon>
    </lineage>
</organism>
<sequence>MHWKQSVQIIVSNYAVVPPNKSNLFETLTYQLQSTTNRSVFIESGRKILTGFPSAPLWIKWWLQPSITSTIFNCRTLMKDDLRKHESRTSDTIESYHSALYRLIPKRKALGTSFRLLLQVRKKRRASYSSSLSRKIVIGDGFAYMKADEWRVYFVYFSFIVQISYTNS</sequence>
<protein>
    <submittedName>
        <fullName evidence="1">Uncharacterized protein</fullName>
    </submittedName>
</protein>
<dbReference type="Proteomes" id="UP001476247">
    <property type="component" value="Unassembled WGS sequence"/>
</dbReference>
<comment type="caution">
    <text evidence="1">The sequence shown here is derived from an EMBL/GenBank/DDBJ whole genome shotgun (WGS) entry which is preliminary data.</text>
</comment>
<keyword evidence="2" id="KW-1185">Reference proteome</keyword>
<evidence type="ECO:0000313" key="2">
    <source>
        <dbReference type="Proteomes" id="UP001476247"/>
    </source>
</evidence>